<dbReference type="InterPro" id="IPR044216">
    <property type="entry name" value="WDL7"/>
</dbReference>
<keyword evidence="6" id="KW-0175">Coiled coil</keyword>
<dbReference type="PANTHER" id="PTHR47067:SF7">
    <property type="entry name" value="TPX2 (TARGETING PROTEIN FOR XKLP2) PROTEIN FAMILY"/>
    <property type="match status" value="1"/>
</dbReference>
<name>A0A103XL87_CYNCS</name>
<dbReference type="Pfam" id="PF06886">
    <property type="entry name" value="TPX2"/>
    <property type="match status" value="1"/>
</dbReference>
<evidence type="ECO:0000256" key="4">
    <source>
        <dbReference type="ARBA" id="ARBA00022701"/>
    </source>
</evidence>
<dbReference type="STRING" id="59895.A0A103XL87"/>
<feature type="domain" description="TPX2 C-terminal" evidence="8">
    <location>
        <begin position="391"/>
        <end position="463"/>
    </location>
</feature>
<gene>
    <name evidence="9" type="ORF">Ccrd_005122</name>
</gene>
<comment type="caution">
    <text evidence="9">The sequence shown here is derived from an EMBL/GenBank/DDBJ whole genome shotgun (WGS) entry which is preliminary data.</text>
</comment>
<feature type="region of interest" description="Disordered" evidence="7">
    <location>
        <begin position="198"/>
        <end position="244"/>
    </location>
</feature>
<protein>
    <recommendedName>
        <fullName evidence="8">TPX2 C-terminal domain-containing protein</fullName>
    </recommendedName>
</protein>
<dbReference type="EMBL" id="LEKV01004804">
    <property type="protein sequence ID" value="KVH92822.1"/>
    <property type="molecule type" value="Genomic_DNA"/>
</dbReference>
<dbReference type="AlphaFoldDB" id="A0A103XL87"/>
<feature type="coiled-coil region" evidence="6">
    <location>
        <begin position="393"/>
        <end position="420"/>
    </location>
</feature>
<dbReference type="Proteomes" id="UP000243975">
    <property type="component" value="Unassembled WGS sequence"/>
</dbReference>
<evidence type="ECO:0000259" key="8">
    <source>
        <dbReference type="Pfam" id="PF06886"/>
    </source>
</evidence>
<dbReference type="PANTHER" id="PTHR47067">
    <property type="entry name" value="TPX2 (TARGETING PROTEIN FOR XKLP2) PROTEIN FAMILY-RELATED"/>
    <property type="match status" value="1"/>
</dbReference>
<feature type="compositionally biased region" description="Basic and acidic residues" evidence="7">
    <location>
        <begin position="198"/>
        <end position="207"/>
    </location>
</feature>
<sequence>MGESTCLVSSLSFASPIPNETNNHGNHVHALGDSVSFGRFTSESLAWEKWSAFSHKRYVEEAKSYAQPGSVAQKKAFFEAHYKRVAAQKAAAAAALLEQETATASSPKSQVEERVCGTKHAAHDLEPKGISNTHSSETTVMNSKMGVNEEQQIITQNASKPIDANEQGSVVNLVKLETDKIVAAADLRNEELLKNTENLEDHSKLNTDQEVLQPRIRRKPATPSFRSSSNGRKQSRIPPSPAKYVASMHPRKENMVTPRTKNSTAIDPIDKKRSAPRSLYTLMNSGSVRESCKVNPPAVRKIESTKPAPTAHSTPKRCATPSTTPSKVVTNGVNKQPLATPSSKRRMETPVHPSAVGSKTPGQKWHIFSAVSKSLSAYRNKMQSPTVSSPFTLRTEERAARRKQARIYKLEEKFNAKEAQKVQLQTTLKEKAETEFRRLRQSFCFKARPLPSFYNTFETPRSPIKKVDLKREIRGKQELSKLHME</sequence>
<evidence type="ECO:0000256" key="6">
    <source>
        <dbReference type="SAM" id="Coils"/>
    </source>
</evidence>
<keyword evidence="3" id="KW-0963">Cytoplasm</keyword>
<dbReference type="Gramene" id="KVH92822">
    <property type="protein sequence ID" value="KVH92822"/>
    <property type="gene ID" value="Ccrd_005122"/>
</dbReference>
<dbReference type="GO" id="GO:0005874">
    <property type="term" value="C:microtubule"/>
    <property type="evidence" value="ECO:0007669"/>
    <property type="project" value="UniProtKB-KW"/>
</dbReference>
<dbReference type="InterPro" id="IPR027329">
    <property type="entry name" value="TPX2_C"/>
</dbReference>
<proteinExistence type="inferred from homology"/>
<evidence type="ECO:0000256" key="7">
    <source>
        <dbReference type="SAM" id="MobiDB-lite"/>
    </source>
</evidence>
<keyword evidence="10" id="KW-1185">Reference proteome</keyword>
<feature type="region of interest" description="Disordered" evidence="7">
    <location>
        <begin position="304"/>
        <end position="360"/>
    </location>
</feature>
<comment type="subcellular location">
    <subcellularLocation>
        <location evidence="1">Cytoplasm</location>
        <location evidence="1">Cytoskeleton</location>
    </subcellularLocation>
</comment>
<keyword evidence="5" id="KW-0206">Cytoskeleton</keyword>
<organism evidence="9 10">
    <name type="scientific">Cynara cardunculus var. scolymus</name>
    <name type="common">Globe artichoke</name>
    <name type="synonym">Cynara scolymus</name>
    <dbReference type="NCBI Taxonomy" id="59895"/>
    <lineage>
        <taxon>Eukaryota</taxon>
        <taxon>Viridiplantae</taxon>
        <taxon>Streptophyta</taxon>
        <taxon>Embryophyta</taxon>
        <taxon>Tracheophyta</taxon>
        <taxon>Spermatophyta</taxon>
        <taxon>Magnoliopsida</taxon>
        <taxon>eudicotyledons</taxon>
        <taxon>Gunneridae</taxon>
        <taxon>Pentapetalae</taxon>
        <taxon>asterids</taxon>
        <taxon>campanulids</taxon>
        <taxon>Asterales</taxon>
        <taxon>Asteraceae</taxon>
        <taxon>Carduoideae</taxon>
        <taxon>Cardueae</taxon>
        <taxon>Carduinae</taxon>
        <taxon>Cynara</taxon>
    </lineage>
</organism>
<evidence type="ECO:0000256" key="3">
    <source>
        <dbReference type="ARBA" id="ARBA00022490"/>
    </source>
</evidence>
<evidence type="ECO:0000256" key="2">
    <source>
        <dbReference type="ARBA" id="ARBA00005885"/>
    </source>
</evidence>
<accession>A0A103XL87</accession>
<evidence type="ECO:0000313" key="9">
    <source>
        <dbReference type="EMBL" id="KVH92822.1"/>
    </source>
</evidence>
<evidence type="ECO:0000256" key="5">
    <source>
        <dbReference type="ARBA" id="ARBA00023212"/>
    </source>
</evidence>
<feature type="compositionally biased region" description="Polar residues" evidence="7">
    <location>
        <begin position="320"/>
        <end position="342"/>
    </location>
</feature>
<dbReference type="OMA" id="KWHIFSA"/>
<keyword evidence="4" id="KW-0493">Microtubule</keyword>
<comment type="similarity">
    <text evidence="2">Belongs to the TPX2 family.</text>
</comment>
<evidence type="ECO:0000313" key="10">
    <source>
        <dbReference type="Proteomes" id="UP000243975"/>
    </source>
</evidence>
<reference evidence="9 10" key="1">
    <citation type="journal article" date="2016" name="Sci. Rep.">
        <title>The genome sequence of the outbreeding globe artichoke constructed de novo incorporating a phase-aware low-pass sequencing strategy of F1 progeny.</title>
        <authorList>
            <person name="Scaglione D."/>
            <person name="Reyes-Chin-Wo S."/>
            <person name="Acquadro A."/>
            <person name="Froenicke L."/>
            <person name="Portis E."/>
            <person name="Beitel C."/>
            <person name="Tirone M."/>
            <person name="Mauro R."/>
            <person name="Lo Monaco A."/>
            <person name="Mauromicale G."/>
            <person name="Faccioli P."/>
            <person name="Cattivelli L."/>
            <person name="Rieseberg L."/>
            <person name="Michelmore R."/>
            <person name="Lanteri S."/>
        </authorList>
    </citation>
    <scope>NUCLEOTIDE SEQUENCE [LARGE SCALE GENOMIC DNA]</scope>
    <source>
        <strain evidence="9">2C</strain>
    </source>
</reference>
<evidence type="ECO:0000256" key="1">
    <source>
        <dbReference type="ARBA" id="ARBA00004245"/>
    </source>
</evidence>